<dbReference type="PROSITE" id="PS50956">
    <property type="entry name" value="HTH_ASNC_2"/>
    <property type="match status" value="1"/>
</dbReference>
<dbReference type="InterPro" id="IPR000485">
    <property type="entry name" value="AsnC-type_HTH_dom"/>
</dbReference>
<dbReference type="Pfam" id="PF01037">
    <property type="entry name" value="AsnC_trans_reg"/>
    <property type="match status" value="1"/>
</dbReference>
<evidence type="ECO:0000256" key="1">
    <source>
        <dbReference type="ARBA" id="ARBA00023015"/>
    </source>
</evidence>
<sequence length="341" mass="36473">MESGGALDQLDPQLLEALQLDGRTPFSRLARRLDVSERTVARRYQRLRSLGLRIVGQPVPDRLGLVRWLLRLRCTPDAAGTIADALARRPDTTWVTLASGGTELYCALNTRSADERNALLLRKLPRTPHVLSVSAHCMMRIYVGTTSTWHATRFRPAAPAVDSGAVAGRSGPLTGGSGTPTVPSGSSAASATPLTLDATDRVLFAELARDGRATLPELARAAGRSPSSVQRHLDRLRTEGALSLSVDFDPELLGYHMATQLWLNVAPAHLRTVGETLATHPAIAFAAAITGPSNLVASGVFRTPADLYDYIDGHIGPLPGIQSIETAPTLREVKRLAPALP</sequence>
<feature type="region of interest" description="Disordered" evidence="4">
    <location>
        <begin position="164"/>
        <end position="191"/>
    </location>
</feature>
<proteinExistence type="predicted"/>
<dbReference type="Gene3D" id="1.10.10.10">
    <property type="entry name" value="Winged helix-like DNA-binding domain superfamily/Winged helix DNA-binding domain"/>
    <property type="match status" value="2"/>
</dbReference>
<keyword evidence="1" id="KW-0805">Transcription regulation</keyword>
<dbReference type="InterPro" id="IPR019887">
    <property type="entry name" value="Tscrpt_reg_AsnC/Lrp_C"/>
</dbReference>
<evidence type="ECO:0000256" key="4">
    <source>
        <dbReference type="SAM" id="MobiDB-lite"/>
    </source>
</evidence>
<gene>
    <name evidence="6" type="ORF">ACFPRC_25805</name>
</gene>
<dbReference type="SUPFAM" id="SSF54909">
    <property type="entry name" value="Dimeric alpha+beta barrel"/>
    <property type="match status" value="2"/>
</dbReference>
<dbReference type="PANTHER" id="PTHR30154:SF34">
    <property type="entry name" value="TRANSCRIPTIONAL REGULATOR AZLB"/>
    <property type="match status" value="1"/>
</dbReference>
<dbReference type="SUPFAM" id="SSF46785">
    <property type="entry name" value="Winged helix' DNA-binding domain"/>
    <property type="match status" value="2"/>
</dbReference>
<dbReference type="SMART" id="SM00344">
    <property type="entry name" value="HTH_ASNC"/>
    <property type="match status" value="2"/>
</dbReference>
<dbReference type="InterPro" id="IPR019888">
    <property type="entry name" value="Tscrpt_reg_AsnC-like"/>
</dbReference>
<dbReference type="Pfam" id="PF13404">
    <property type="entry name" value="HTH_AsnC-type"/>
    <property type="match status" value="2"/>
</dbReference>
<dbReference type="InterPro" id="IPR036388">
    <property type="entry name" value="WH-like_DNA-bd_sf"/>
</dbReference>
<evidence type="ECO:0000313" key="6">
    <source>
        <dbReference type="EMBL" id="MFC5018262.1"/>
    </source>
</evidence>
<dbReference type="InterPro" id="IPR011008">
    <property type="entry name" value="Dimeric_a/b-barrel"/>
</dbReference>
<evidence type="ECO:0000259" key="5">
    <source>
        <dbReference type="PROSITE" id="PS50956"/>
    </source>
</evidence>
<dbReference type="Gene3D" id="3.30.70.920">
    <property type="match status" value="1"/>
</dbReference>
<feature type="domain" description="HTH asnC-type" evidence="5">
    <location>
        <begin position="196"/>
        <end position="256"/>
    </location>
</feature>
<organism evidence="6 7">
    <name type="scientific">Streptomyces lienomycini</name>
    <dbReference type="NCBI Taxonomy" id="284035"/>
    <lineage>
        <taxon>Bacteria</taxon>
        <taxon>Bacillati</taxon>
        <taxon>Actinomycetota</taxon>
        <taxon>Actinomycetes</taxon>
        <taxon>Kitasatosporales</taxon>
        <taxon>Streptomycetaceae</taxon>
        <taxon>Streptomyces</taxon>
    </lineage>
</organism>
<dbReference type="RefSeq" id="WP_271415579.1">
    <property type="nucleotide sequence ID" value="NZ_BAAATN010000002.1"/>
</dbReference>
<keyword evidence="2" id="KW-0238">DNA-binding</keyword>
<evidence type="ECO:0000256" key="2">
    <source>
        <dbReference type="ARBA" id="ARBA00023125"/>
    </source>
</evidence>
<keyword evidence="7" id="KW-1185">Reference proteome</keyword>
<dbReference type="PANTHER" id="PTHR30154">
    <property type="entry name" value="LEUCINE-RESPONSIVE REGULATORY PROTEIN"/>
    <property type="match status" value="1"/>
</dbReference>
<reference evidence="7" key="1">
    <citation type="journal article" date="2019" name="Int. J. Syst. Evol. Microbiol.">
        <title>The Global Catalogue of Microorganisms (GCM) 10K type strain sequencing project: providing services to taxonomists for standard genome sequencing and annotation.</title>
        <authorList>
            <consortium name="The Broad Institute Genomics Platform"/>
            <consortium name="The Broad Institute Genome Sequencing Center for Infectious Disease"/>
            <person name="Wu L."/>
            <person name="Ma J."/>
        </authorList>
    </citation>
    <scope>NUCLEOTIDE SEQUENCE [LARGE SCALE GENOMIC DNA]</scope>
    <source>
        <strain evidence="7">CGMCC 4.1542</strain>
    </source>
</reference>
<dbReference type="InterPro" id="IPR036390">
    <property type="entry name" value="WH_DNA-bd_sf"/>
</dbReference>
<protein>
    <submittedName>
        <fullName evidence="6">Lrp/AsnC family transcriptional regulator</fullName>
    </submittedName>
</protein>
<evidence type="ECO:0000313" key="7">
    <source>
        <dbReference type="Proteomes" id="UP001595855"/>
    </source>
</evidence>
<accession>A0ABV9X3F3</accession>
<evidence type="ECO:0000256" key="3">
    <source>
        <dbReference type="ARBA" id="ARBA00023163"/>
    </source>
</evidence>
<dbReference type="Proteomes" id="UP001595855">
    <property type="component" value="Unassembled WGS sequence"/>
</dbReference>
<dbReference type="PRINTS" id="PR00033">
    <property type="entry name" value="HTHASNC"/>
</dbReference>
<dbReference type="EMBL" id="JBHSJO010000001">
    <property type="protein sequence ID" value="MFC5018262.1"/>
    <property type="molecule type" value="Genomic_DNA"/>
</dbReference>
<name>A0ABV9X3F3_9ACTN</name>
<keyword evidence="3" id="KW-0804">Transcription</keyword>
<comment type="caution">
    <text evidence="6">The sequence shown here is derived from an EMBL/GenBank/DDBJ whole genome shotgun (WGS) entry which is preliminary data.</text>
</comment>